<protein>
    <submittedName>
        <fullName evidence="1 2">Uncharacterized protein</fullName>
    </submittedName>
</protein>
<proteinExistence type="predicted"/>
<organism evidence="1">
    <name type="scientific">Brachypodium distachyon</name>
    <name type="common">Purple false brome</name>
    <name type="synonym">Trachynia distachya</name>
    <dbReference type="NCBI Taxonomy" id="15368"/>
    <lineage>
        <taxon>Eukaryota</taxon>
        <taxon>Viridiplantae</taxon>
        <taxon>Streptophyta</taxon>
        <taxon>Embryophyta</taxon>
        <taxon>Tracheophyta</taxon>
        <taxon>Spermatophyta</taxon>
        <taxon>Magnoliopsida</taxon>
        <taxon>Liliopsida</taxon>
        <taxon>Poales</taxon>
        <taxon>Poaceae</taxon>
        <taxon>BOP clade</taxon>
        <taxon>Pooideae</taxon>
        <taxon>Stipodae</taxon>
        <taxon>Brachypodieae</taxon>
        <taxon>Brachypodium</taxon>
    </lineage>
</organism>
<sequence>MATKAGFDNLHNKVRRCVVRILSIEKSQTVAITPGTIVSMGANFCYVIAHSSTFRRDSNAYYEVVFPDTNRTTVGLDISSVATCNDIAAFFIFNAPFYISMVYPVQFCEHEASKHQVVYTLGFDQDINYPSYLSDGSVNFVGTTQFIHDCCPDYFTVFGSPVFDADGYLVGLCSRDRGVLITYNLESIAELISIINKREKQSIGDLLEYIEGQGQAGSQVHWF</sequence>
<dbReference type="SUPFAM" id="SSF50494">
    <property type="entry name" value="Trypsin-like serine proteases"/>
    <property type="match status" value="1"/>
</dbReference>
<evidence type="ECO:0000313" key="2">
    <source>
        <dbReference type="EnsemblPlants" id="KQJ90384"/>
    </source>
</evidence>
<dbReference type="KEGG" id="bdi:100842586"/>
<accession>I1IQE9</accession>
<evidence type="ECO:0000313" key="3">
    <source>
        <dbReference type="Proteomes" id="UP000008810"/>
    </source>
</evidence>
<dbReference type="OrthoDB" id="586920at2759"/>
<dbReference type="GeneID" id="100842586"/>
<reference evidence="1" key="2">
    <citation type="submission" date="2017-06" db="EMBL/GenBank/DDBJ databases">
        <title>WGS assembly of Brachypodium distachyon.</title>
        <authorList>
            <consortium name="The International Brachypodium Initiative"/>
            <person name="Lucas S."/>
            <person name="Harmon-Smith M."/>
            <person name="Lail K."/>
            <person name="Tice H."/>
            <person name="Grimwood J."/>
            <person name="Bruce D."/>
            <person name="Barry K."/>
            <person name="Shu S."/>
            <person name="Lindquist E."/>
            <person name="Wang M."/>
            <person name="Pitluck S."/>
            <person name="Vogel J.P."/>
            <person name="Garvin D.F."/>
            <person name="Mockler T.C."/>
            <person name="Schmutz J."/>
            <person name="Rokhsar D."/>
            <person name="Bevan M.W."/>
        </authorList>
    </citation>
    <scope>NUCLEOTIDE SEQUENCE</scope>
    <source>
        <strain evidence="1">Bd21</strain>
    </source>
</reference>
<dbReference type="RefSeq" id="XP_010238207.1">
    <property type="nucleotide sequence ID" value="XM_010239905.3"/>
</dbReference>
<dbReference type="AlphaFoldDB" id="I1IQE9"/>
<dbReference type="ExpressionAtlas" id="I1IQE9">
    <property type="expression patterns" value="baseline"/>
</dbReference>
<dbReference type="InterPro" id="IPR009003">
    <property type="entry name" value="Peptidase_S1_PA"/>
</dbReference>
<reference evidence="2" key="3">
    <citation type="submission" date="2018-08" db="UniProtKB">
        <authorList>
            <consortium name="EnsemblPlants"/>
        </authorList>
    </citation>
    <scope>IDENTIFICATION</scope>
    <source>
        <strain evidence="2">cv. Bd21</strain>
    </source>
</reference>
<keyword evidence="3" id="KW-1185">Reference proteome</keyword>
<dbReference type="EnsemblPlants" id="KQJ90384">
    <property type="protein sequence ID" value="KQJ90384"/>
    <property type="gene ID" value="BRADI_4g31190v3"/>
</dbReference>
<name>I1IQE9_BRADI</name>
<dbReference type="eggNOG" id="ENOG502R3SX">
    <property type="taxonomic scope" value="Eukaryota"/>
</dbReference>
<dbReference type="Gramene" id="KQJ90384">
    <property type="protein sequence ID" value="KQJ90384"/>
    <property type="gene ID" value="BRADI_4g31190v3"/>
</dbReference>
<reference evidence="1 2" key="1">
    <citation type="journal article" date="2010" name="Nature">
        <title>Genome sequencing and analysis of the model grass Brachypodium distachyon.</title>
        <authorList>
            <consortium name="International Brachypodium Initiative"/>
        </authorList>
    </citation>
    <scope>NUCLEOTIDE SEQUENCE [LARGE SCALE GENOMIC DNA]</scope>
    <source>
        <strain evidence="1">Bd21</strain>
        <strain evidence="2">cv. Bd21</strain>
    </source>
</reference>
<gene>
    <name evidence="2" type="primary">LOC100842586</name>
    <name evidence="1" type="ORF">BRADI_4g31190v3</name>
</gene>
<dbReference type="EMBL" id="CM000883">
    <property type="protein sequence ID" value="KQJ90384.1"/>
    <property type="molecule type" value="Genomic_DNA"/>
</dbReference>
<evidence type="ECO:0000313" key="1">
    <source>
        <dbReference type="EMBL" id="KQJ90384.1"/>
    </source>
</evidence>
<dbReference type="Proteomes" id="UP000008810">
    <property type="component" value="Chromosome 4"/>
</dbReference>
<dbReference type="OMA" id="CEHEASK"/>
<dbReference type="HOGENOM" id="CLU_1241629_0_0_1"/>